<evidence type="ECO:0000313" key="2">
    <source>
        <dbReference type="Proteomes" id="UP000317421"/>
    </source>
</evidence>
<organism evidence="1 2">
    <name type="scientific">Botrimarina colliarenosi</name>
    <dbReference type="NCBI Taxonomy" id="2528001"/>
    <lineage>
        <taxon>Bacteria</taxon>
        <taxon>Pseudomonadati</taxon>
        <taxon>Planctomycetota</taxon>
        <taxon>Planctomycetia</taxon>
        <taxon>Pirellulales</taxon>
        <taxon>Lacipirellulaceae</taxon>
        <taxon>Botrimarina</taxon>
    </lineage>
</organism>
<keyword evidence="2" id="KW-1185">Reference proteome</keyword>
<comment type="caution">
    <text evidence="1">The sequence shown here is derived from an EMBL/GenBank/DDBJ whole genome shotgun (WGS) entry which is preliminary data.</text>
</comment>
<dbReference type="EMBL" id="SJPR01000003">
    <property type="protein sequence ID" value="TWT97055.1"/>
    <property type="molecule type" value="Genomic_DNA"/>
</dbReference>
<reference evidence="1 2" key="1">
    <citation type="submission" date="2019-02" db="EMBL/GenBank/DDBJ databases">
        <title>Deep-cultivation of Planctomycetes and their phenomic and genomic characterization uncovers novel biology.</title>
        <authorList>
            <person name="Wiegand S."/>
            <person name="Jogler M."/>
            <person name="Boedeker C."/>
            <person name="Pinto D."/>
            <person name="Vollmers J."/>
            <person name="Rivas-Marin E."/>
            <person name="Kohn T."/>
            <person name="Peeters S.H."/>
            <person name="Heuer A."/>
            <person name="Rast P."/>
            <person name="Oberbeckmann S."/>
            <person name="Bunk B."/>
            <person name="Jeske O."/>
            <person name="Meyerdierks A."/>
            <person name="Storesund J.E."/>
            <person name="Kallscheuer N."/>
            <person name="Luecker S."/>
            <person name="Lage O.M."/>
            <person name="Pohl T."/>
            <person name="Merkel B.J."/>
            <person name="Hornburger P."/>
            <person name="Mueller R.-W."/>
            <person name="Bruemmer F."/>
            <person name="Labrenz M."/>
            <person name="Spormann A.M."/>
            <person name="Op Den Camp H."/>
            <person name="Overmann J."/>
            <person name="Amann R."/>
            <person name="Jetten M.S.M."/>
            <person name="Mascher T."/>
            <person name="Medema M.H."/>
            <person name="Devos D.P."/>
            <person name="Kaster A.-K."/>
            <person name="Ovreas L."/>
            <person name="Rohde M."/>
            <person name="Galperin M.Y."/>
            <person name="Jogler C."/>
        </authorList>
    </citation>
    <scope>NUCLEOTIDE SEQUENCE [LARGE SCALE GENOMIC DNA]</scope>
    <source>
        <strain evidence="1 2">Pla108</strain>
    </source>
</reference>
<sequence length="74" mass="8151">MVEEIKLTPEQAYLSTFAFLEGIYRVTRSNELGTLLGSMLLRAEGGTADPAIAGEWEQAMRQAISGSVDARFER</sequence>
<protein>
    <submittedName>
        <fullName evidence="1">Uncharacterized protein</fullName>
    </submittedName>
</protein>
<accession>A0A5C6AD10</accession>
<proteinExistence type="predicted"/>
<dbReference type="OrthoDB" id="4350944at2"/>
<dbReference type="AlphaFoldDB" id="A0A5C6AD10"/>
<dbReference type="Proteomes" id="UP000317421">
    <property type="component" value="Unassembled WGS sequence"/>
</dbReference>
<gene>
    <name evidence="1" type="ORF">Pla108_28320</name>
</gene>
<evidence type="ECO:0000313" key="1">
    <source>
        <dbReference type="EMBL" id="TWT97055.1"/>
    </source>
</evidence>
<name>A0A5C6AD10_9BACT</name>